<evidence type="ECO:0000256" key="3">
    <source>
        <dbReference type="ARBA" id="ARBA00022840"/>
    </source>
</evidence>
<evidence type="ECO:0000313" key="5">
    <source>
        <dbReference type="EMBL" id="KAJ7715826.1"/>
    </source>
</evidence>
<evidence type="ECO:0000256" key="1">
    <source>
        <dbReference type="ARBA" id="ARBA00022527"/>
    </source>
</evidence>
<dbReference type="PANTHER" id="PTHR24055">
    <property type="entry name" value="MITOGEN-ACTIVATED PROTEIN KINASE"/>
    <property type="match status" value="1"/>
</dbReference>
<dbReference type="InterPro" id="IPR011009">
    <property type="entry name" value="Kinase-like_dom_sf"/>
</dbReference>
<keyword evidence="2" id="KW-0547">Nucleotide-binding</keyword>
<evidence type="ECO:0000256" key="2">
    <source>
        <dbReference type="ARBA" id="ARBA00022741"/>
    </source>
</evidence>
<dbReference type="GO" id="GO:0005524">
    <property type="term" value="F:ATP binding"/>
    <property type="evidence" value="ECO:0007669"/>
    <property type="project" value="UniProtKB-KW"/>
</dbReference>
<dbReference type="SMART" id="SM00220">
    <property type="entry name" value="S_TKc"/>
    <property type="match status" value="1"/>
</dbReference>
<keyword evidence="5" id="KW-0418">Kinase</keyword>
<dbReference type="Pfam" id="PF00069">
    <property type="entry name" value="Pkinase"/>
    <property type="match status" value="1"/>
</dbReference>
<keyword evidence="6" id="KW-1185">Reference proteome</keyword>
<proteinExistence type="predicted"/>
<feature type="domain" description="Protein kinase" evidence="4">
    <location>
        <begin position="1"/>
        <end position="371"/>
    </location>
</feature>
<protein>
    <submittedName>
        <fullName evidence="5">Kinase-like domain-containing protein</fullName>
    </submittedName>
</protein>
<dbReference type="GO" id="GO:0004674">
    <property type="term" value="F:protein serine/threonine kinase activity"/>
    <property type="evidence" value="ECO:0007669"/>
    <property type="project" value="UniProtKB-KW"/>
</dbReference>
<dbReference type="PROSITE" id="PS50011">
    <property type="entry name" value="PROTEIN_KINASE_DOM"/>
    <property type="match status" value="1"/>
</dbReference>
<dbReference type="InterPro" id="IPR000719">
    <property type="entry name" value="Prot_kinase_dom"/>
</dbReference>
<organism evidence="5 6">
    <name type="scientific">Mycena metata</name>
    <dbReference type="NCBI Taxonomy" id="1033252"/>
    <lineage>
        <taxon>Eukaryota</taxon>
        <taxon>Fungi</taxon>
        <taxon>Dikarya</taxon>
        <taxon>Basidiomycota</taxon>
        <taxon>Agaricomycotina</taxon>
        <taxon>Agaricomycetes</taxon>
        <taxon>Agaricomycetidae</taxon>
        <taxon>Agaricales</taxon>
        <taxon>Marasmiineae</taxon>
        <taxon>Mycenaceae</taxon>
        <taxon>Mycena</taxon>
    </lineage>
</organism>
<accession>A0AAD7HAQ6</accession>
<dbReference type="Proteomes" id="UP001215598">
    <property type="component" value="Unassembled WGS sequence"/>
</dbReference>
<evidence type="ECO:0000259" key="4">
    <source>
        <dbReference type="PROSITE" id="PS50011"/>
    </source>
</evidence>
<comment type="caution">
    <text evidence="5">The sequence shown here is derived from an EMBL/GenBank/DDBJ whole genome shotgun (WGS) entry which is preliminary data.</text>
</comment>
<gene>
    <name evidence="5" type="ORF">B0H16DRAFT_1477130</name>
</gene>
<dbReference type="SUPFAM" id="SSF56112">
    <property type="entry name" value="Protein kinase-like (PK-like)"/>
    <property type="match status" value="1"/>
</dbReference>
<keyword evidence="1" id="KW-0723">Serine/threonine-protein kinase</keyword>
<sequence>MTFIEEPLGVPADQGYGFPQVDFGQCIGPNGEFEIIRKLGWRPNVNHLPSSKASILLIVPAAFSQKCSIRRSQDTDRTGDEALGSELLGRDAGPDVYNAGYGMAGPTAALHAFVTFAIAFRSPRQGTEGLPSSLLGHGRLDRLILRDTLRGLSQMHASRVLHTELDRPSSEQHYVQCSEPDNRGQFALEYRIDPGSSPPLNKPILPTIEQALSGSFMIGDFGSGYKTVKFDEVRRMPESSLVLAPEVIMQRPWNCKIDIWAFGCLVYELLLGVPLFSRRQDMAPADTDRDQLAQLRALTGDAFPADFEILPDILDAHPPAHFTLLLREKARALKIPEHDIAGATDLISQCLRIDLAASPTALELLNQSRWLAELGGDP</sequence>
<keyword evidence="5" id="KW-0808">Transferase</keyword>
<keyword evidence="3" id="KW-0067">ATP-binding</keyword>
<name>A0AAD7HAQ6_9AGAR</name>
<dbReference type="InterPro" id="IPR050117">
    <property type="entry name" value="MAPK"/>
</dbReference>
<dbReference type="Gene3D" id="1.10.510.10">
    <property type="entry name" value="Transferase(Phosphotransferase) domain 1"/>
    <property type="match status" value="1"/>
</dbReference>
<dbReference type="EMBL" id="JARKIB010000301">
    <property type="protein sequence ID" value="KAJ7715826.1"/>
    <property type="molecule type" value="Genomic_DNA"/>
</dbReference>
<dbReference type="AlphaFoldDB" id="A0AAD7HAQ6"/>
<evidence type="ECO:0000313" key="6">
    <source>
        <dbReference type="Proteomes" id="UP001215598"/>
    </source>
</evidence>
<reference evidence="5" key="1">
    <citation type="submission" date="2023-03" db="EMBL/GenBank/DDBJ databases">
        <title>Massive genome expansion in bonnet fungi (Mycena s.s.) driven by repeated elements and novel gene families across ecological guilds.</title>
        <authorList>
            <consortium name="Lawrence Berkeley National Laboratory"/>
            <person name="Harder C.B."/>
            <person name="Miyauchi S."/>
            <person name="Viragh M."/>
            <person name="Kuo A."/>
            <person name="Thoen E."/>
            <person name="Andreopoulos B."/>
            <person name="Lu D."/>
            <person name="Skrede I."/>
            <person name="Drula E."/>
            <person name="Henrissat B."/>
            <person name="Morin E."/>
            <person name="Kohler A."/>
            <person name="Barry K."/>
            <person name="LaButti K."/>
            <person name="Morin E."/>
            <person name="Salamov A."/>
            <person name="Lipzen A."/>
            <person name="Mereny Z."/>
            <person name="Hegedus B."/>
            <person name="Baldrian P."/>
            <person name="Stursova M."/>
            <person name="Weitz H."/>
            <person name="Taylor A."/>
            <person name="Grigoriev I.V."/>
            <person name="Nagy L.G."/>
            <person name="Martin F."/>
            <person name="Kauserud H."/>
        </authorList>
    </citation>
    <scope>NUCLEOTIDE SEQUENCE</scope>
    <source>
        <strain evidence="5">CBHHK182m</strain>
    </source>
</reference>